<gene>
    <name evidence="1" type="ORF">ABN611_31700</name>
</gene>
<proteinExistence type="predicted"/>
<dbReference type="EMBL" id="CP158165">
    <property type="protein sequence ID" value="XBV23122.1"/>
    <property type="molecule type" value="Genomic_DNA"/>
</dbReference>
<dbReference type="RefSeq" id="WP_350275959.1">
    <property type="nucleotide sequence ID" value="NZ_CP158165.1"/>
</dbReference>
<organism evidence="1">
    <name type="scientific">Kribbella sp. HUAS MG21</name>
    <dbReference type="NCBI Taxonomy" id="3160966"/>
    <lineage>
        <taxon>Bacteria</taxon>
        <taxon>Bacillati</taxon>
        <taxon>Actinomycetota</taxon>
        <taxon>Actinomycetes</taxon>
        <taxon>Propionibacteriales</taxon>
        <taxon>Kribbellaceae</taxon>
        <taxon>Kribbella</taxon>
    </lineage>
</organism>
<evidence type="ECO:0000313" key="1">
    <source>
        <dbReference type="EMBL" id="XBV23122.1"/>
    </source>
</evidence>
<protein>
    <submittedName>
        <fullName evidence="1">Uncharacterized protein</fullName>
    </submittedName>
</protein>
<accession>A0AAU7T953</accession>
<dbReference type="AlphaFoldDB" id="A0AAU7T953"/>
<sequence>MFEYHGWATLRDTQDEWSTAGAADDLSKPAYDAVTAAIAGGRLGDLGDEAREGNS</sequence>
<name>A0AAU7T953_9ACTN</name>
<reference evidence="1" key="1">
    <citation type="submission" date="2024-06" db="EMBL/GenBank/DDBJ databases">
        <title>Kribbella sp. strain HUAS MG21 genome sequences.</title>
        <authorList>
            <person name="Mo P."/>
        </authorList>
    </citation>
    <scope>NUCLEOTIDE SEQUENCE</scope>
    <source>
        <strain evidence="1">HUAS MG21</strain>
    </source>
</reference>